<evidence type="ECO:0000313" key="3">
    <source>
        <dbReference type="Proteomes" id="UP000054270"/>
    </source>
</evidence>
<dbReference type="OMA" id="MCHSSTA"/>
<dbReference type="InterPro" id="IPR046528">
    <property type="entry name" value="DUF6593"/>
</dbReference>
<proteinExistence type="predicted"/>
<protein>
    <recommendedName>
        <fullName evidence="1">DUF6593 domain-containing protein</fullName>
    </recommendedName>
</protein>
<feature type="domain" description="DUF6593" evidence="1">
    <location>
        <begin position="119"/>
        <end position="253"/>
    </location>
</feature>
<keyword evidence="3" id="KW-1185">Reference proteome</keyword>
<dbReference type="AlphaFoldDB" id="A0A0D2Q857"/>
<accession>A0A0D2Q857</accession>
<reference evidence="3" key="1">
    <citation type="submission" date="2014-04" db="EMBL/GenBank/DDBJ databases">
        <title>Evolutionary Origins and Diversification of the Mycorrhizal Mutualists.</title>
        <authorList>
            <consortium name="DOE Joint Genome Institute"/>
            <consortium name="Mycorrhizal Genomics Consortium"/>
            <person name="Kohler A."/>
            <person name="Kuo A."/>
            <person name="Nagy L.G."/>
            <person name="Floudas D."/>
            <person name="Copeland A."/>
            <person name="Barry K.W."/>
            <person name="Cichocki N."/>
            <person name="Veneault-Fourrey C."/>
            <person name="LaButti K."/>
            <person name="Lindquist E.A."/>
            <person name="Lipzen A."/>
            <person name="Lundell T."/>
            <person name="Morin E."/>
            <person name="Murat C."/>
            <person name="Riley R."/>
            <person name="Ohm R."/>
            <person name="Sun H."/>
            <person name="Tunlid A."/>
            <person name="Henrissat B."/>
            <person name="Grigoriev I.V."/>
            <person name="Hibbett D.S."/>
            <person name="Martin F."/>
        </authorList>
    </citation>
    <scope>NUCLEOTIDE SEQUENCE [LARGE SCALE GENOMIC DNA]</scope>
    <source>
        <strain evidence="3">FD-334 SS-4</strain>
    </source>
</reference>
<gene>
    <name evidence="2" type="ORF">HYPSUDRAFT_62318</name>
</gene>
<evidence type="ECO:0000313" key="2">
    <source>
        <dbReference type="EMBL" id="KJA27920.1"/>
    </source>
</evidence>
<organism evidence="2 3">
    <name type="scientific">Hypholoma sublateritium (strain FD-334 SS-4)</name>
    <dbReference type="NCBI Taxonomy" id="945553"/>
    <lineage>
        <taxon>Eukaryota</taxon>
        <taxon>Fungi</taxon>
        <taxon>Dikarya</taxon>
        <taxon>Basidiomycota</taxon>
        <taxon>Agaricomycotina</taxon>
        <taxon>Agaricomycetes</taxon>
        <taxon>Agaricomycetidae</taxon>
        <taxon>Agaricales</taxon>
        <taxon>Agaricineae</taxon>
        <taxon>Strophariaceae</taxon>
        <taxon>Hypholoma</taxon>
    </lineage>
</organism>
<dbReference type="OrthoDB" id="3174721at2759"/>
<name>A0A0D2Q857_HYPSF</name>
<evidence type="ECO:0000259" key="1">
    <source>
        <dbReference type="Pfam" id="PF20236"/>
    </source>
</evidence>
<sequence length="267" mass="28737">MSLSVDDSNNMPAQQALLEYAHSGHHSILSNRASRPISTISASPGSSMCHSSTALDTSIDSDRLPDYVTALGRPTLPTTYKFVPSDSPSAMIVTQYSDESEAGAKFHISVGMNCFMPLNHVTTIRRGSSPTGELVAEFEMGISEDPAMIIVGSEEITVSSVLSKLQGSRHSAMWLWSGCPSTSGLLWDTRKMPFLCISMRKIGGGVDSSTVATFTPARRGNPPAAVPELTVTPLGQDYFDEIILSLLIIERKRLTPGKSGVLKQLFN</sequence>
<dbReference type="Proteomes" id="UP000054270">
    <property type="component" value="Unassembled WGS sequence"/>
</dbReference>
<dbReference type="EMBL" id="KN817522">
    <property type="protein sequence ID" value="KJA27920.1"/>
    <property type="molecule type" value="Genomic_DNA"/>
</dbReference>
<dbReference type="Pfam" id="PF20236">
    <property type="entry name" value="DUF6593"/>
    <property type="match status" value="1"/>
</dbReference>